<evidence type="ECO:0000256" key="2">
    <source>
        <dbReference type="ARBA" id="ARBA00010139"/>
    </source>
</evidence>
<evidence type="ECO:0000256" key="8">
    <source>
        <dbReference type="SAM" id="MobiDB-lite"/>
    </source>
</evidence>
<keyword evidence="3" id="KW-0285">Flavoprotein</keyword>
<protein>
    <recommendedName>
        <fullName evidence="9">DUF4873 domain-containing protein</fullName>
    </recommendedName>
</protein>
<feature type="region of interest" description="Disordered" evidence="8">
    <location>
        <begin position="283"/>
        <end position="313"/>
    </location>
</feature>
<dbReference type="PANTHER" id="PTHR43098">
    <property type="entry name" value="L-ORNITHINE N(5)-MONOOXYGENASE-RELATED"/>
    <property type="match status" value="1"/>
</dbReference>
<evidence type="ECO:0000256" key="1">
    <source>
        <dbReference type="ARBA" id="ARBA00001974"/>
    </source>
</evidence>
<evidence type="ECO:0000259" key="9">
    <source>
        <dbReference type="Pfam" id="PF16170"/>
    </source>
</evidence>
<gene>
    <name evidence="10" type="ORF">GCM10011610_03040</name>
</gene>
<reference evidence="11" key="1">
    <citation type="journal article" date="2019" name="Int. J. Syst. Evol. Microbiol.">
        <title>The Global Catalogue of Microorganisms (GCM) 10K type strain sequencing project: providing services to taxonomists for standard genome sequencing and annotation.</title>
        <authorList>
            <consortium name="The Broad Institute Genomics Platform"/>
            <consortium name="The Broad Institute Genome Sequencing Center for Infectious Disease"/>
            <person name="Wu L."/>
            <person name="Ma J."/>
        </authorList>
    </citation>
    <scope>NUCLEOTIDE SEQUENCE [LARGE SCALE GENOMIC DNA]</scope>
    <source>
        <strain evidence="11">CGMCC 4.7329</strain>
    </source>
</reference>
<evidence type="ECO:0000256" key="6">
    <source>
        <dbReference type="ARBA" id="ARBA00023002"/>
    </source>
</evidence>
<dbReference type="Gene3D" id="3.50.50.60">
    <property type="entry name" value="FAD/NAD(P)-binding domain"/>
    <property type="match status" value="1"/>
</dbReference>
<dbReference type="PANTHER" id="PTHR43098:SF3">
    <property type="entry name" value="L-ORNITHINE N(5)-MONOOXYGENASE-RELATED"/>
    <property type="match status" value="1"/>
</dbReference>
<evidence type="ECO:0000256" key="3">
    <source>
        <dbReference type="ARBA" id="ARBA00022630"/>
    </source>
</evidence>
<accession>A0ABQ2K4Q6</accession>
<name>A0ABQ2K4Q6_9NOCA</name>
<evidence type="ECO:0000256" key="4">
    <source>
        <dbReference type="ARBA" id="ARBA00022827"/>
    </source>
</evidence>
<keyword evidence="5" id="KW-0521">NADP</keyword>
<dbReference type="InterPro" id="IPR050775">
    <property type="entry name" value="FAD-binding_Monooxygenases"/>
</dbReference>
<dbReference type="RefSeq" id="WP_189022969.1">
    <property type="nucleotide sequence ID" value="NZ_BMNE01000001.1"/>
</dbReference>
<keyword evidence="7" id="KW-0503">Monooxygenase</keyword>
<organism evidence="10 11">
    <name type="scientific">Nocardia rhizosphaerihabitans</name>
    <dbReference type="NCBI Taxonomy" id="1691570"/>
    <lineage>
        <taxon>Bacteria</taxon>
        <taxon>Bacillati</taxon>
        <taxon>Actinomycetota</taxon>
        <taxon>Actinomycetes</taxon>
        <taxon>Mycobacteriales</taxon>
        <taxon>Nocardiaceae</taxon>
        <taxon>Nocardia</taxon>
    </lineage>
</organism>
<evidence type="ECO:0000256" key="5">
    <source>
        <dbReference type="ARBA" id="ARBA00022857"/>
    </source>
</evidence>
<comment type="caution">
    <text evidence="10">The sequence shown here is derived from an EMBL/GenBank/DDBJ whole genome shotgun (WGS) entry which is preliminary data.</text>
</comment>
<dbReference type="SUPFAM" id="SSF51905">
    <property type="entry name" value="FAD/NAD(P)-binding domain"/>
    <property type="match status" value="1"/>
</dbReference>
<keyword evidence="6" id="KW-0560">Oxidoreductase</keyword>
<sequence length="313" mass="34249">MTVAIIGAEAAPLTRALRAVRVVDVVVYQPAAAPPPIRPWARGRTDPPPPRHRIDVLGLDFDEQADRWLIQLSGGEQATADIVVLTADTVDASLPTGRGRPARPLPVTGRDGRTLDAAWADGPITFRGIAVHGFPNLFLLGGPDPLAPLRHSRQQTQIDHITAWISALRRHSGTRIEVRASTQHEYHRRLALHRTDRRPRRLGGPKPHHFDITVAADRHPAHDYQGPALLDLPGAEYPVIATLAGHADPIDGRYHWYGRLDPVDGALPEPTRVTALLALPGQTPTPARLTERDPWGNLRITGTGVPPYPLEQL</sequence>
<feature type="domain" description="DUF4873" evidence="9">
    <location>
        <begin position="222"/>
        <end position="309"/>
    </location>
</feature>
<keyword evidence="11" id="KW-1185">Reference proteome</keyword>
<evidence type="ECO:0000313" key="10">
    <source>
        <dbReference type="EMBL" id="GGN67194.1"/>
    </source>
</evidence>
<comment type="similarity">
    <text evidence="2">Belongs to the FAD-binding monooxygenase family.</text>
</comment>
<proteinExistence type="inferred from homology"/>
<dbReference type="InterPro" id="IPR036188">
    <property type="entry name" value="FAD/NAD-bd_sf"/>
</dbReference>
<dbReference type="InterPro" id="IPR032371">
    <property type="entry name" value="DUF4873"/>
</dbReference>
<dbReference type="EMBL" id="BMNE01000001">
    <property type="protein sequence ID" value="GGN67194.1"/>
    <property type="molecule type" value="Genomic_DNA"/>
</dbReference>
<evidence type="ECO:0000256" key="7">
    <source>
        <dbReference type="ARBA" id="ARBA00023033"/>
    </source>
</evidence>
<dbReference type="Proteomes" id="UP000658127">
    <property type="component" value="Unassembled WGS sequence"/>
</dbReference>
<keyword evidence="4" id="KW-0274">FAD</keyword>
<evidence type="ECO:0000313" key="11">
    <source>
        <dbReference type="Proteomes" id="UP000658127"/>
    </source>
</evidence>
<comment type="cofactor">
    <cofactor evidence="1">
        <name>FAD</name>
        <dbReference type="ChEBI" id="CHEBI:57692"/>
    </cofactor>
</comment>
<dbReference type="Pfam" id="PF16170">
    <property type="entry name" value="DUF4873"/>
    <property type="match status" value="1"/>
</dbReference>